<comment type="caution">
    <text evidence="6">The sequence shown here is derived from an EMBL/GenBank/DDBJ whole genome shotgun (WGS) entry which is preliminary data.</text>
</comment>
<dbReference type="Gene3D" id="3.40.30.10">
    <property type="entry name" value="Glutaredoxin"/>
    <property type="match status" value="1"/>
</dbReference>
<dbReference type="Proteomes" id="UP000828390">
    <property type="component" value="Unassembled WGS sequence"/>
</dbReference>
<accession>A0A9D4E335</accession>
<dbReference type="InterPro" id="IPR040079">
    <property type="entry name" value="Glutathione_S-Trfase"/>
</dbReference>
<dbReference type="SUPFAM" id="SSF52833">
    <property type="entry name" value="Thioredoxin-like"/>
    <property type="match status" value="1"/>
</dbReference>
<dbReference type="PANTHER" id="PTHR43968:SF6">
    <property type="entry name" value="GLUTATHIONE S-TRANSFERASE OMEGA"/>
    <property type="match status" value="1"/>
</dbReference>
<dbReference type="InterPro" id="IPR036249">
    <property type="entry name" value="Thioredoxin-like_sf"/>
</dbReference>
<evidence type="ECO:0000256" key="3">
    <source>
        <dbReference type="RuleBase" id="RU368071"/>
    </source>
</evidence>
<dbReference type="GO" id="GO:0045174">
    <property type="term" value="F:glutathione dehydrogenase (ascorbate) activity"/>
    <property type="evidence" value="ECO:0007669"/>
    <property type="project" value="UniProtKB-UniRule"/>
</dbReference>
<dbReference type="EMBL" id="JAIWYP010000009">
    <property type="protein sequence ID" value="KAH3771928.1"/>
    <property type="molecule type" value="Genomic_DNA"/>
</dbReference>
<dbReference type="InterPro" id="IPR004045">
    <property type="entry name" value="Glutathione_S-Trfase_N"/>
</dbReference>
<dbReference type="InterPro" id="IPR010987">
    <property type="entry name" value="Glutathione-S-Trfase_C-like"/>
</dbReference>
<organism evidence="6 7">
    <name type="scientific">Dreissena polymorpha</name>
    <name type="common">Zebra mussel</name>
    <name type="synonym">Mytilus polymorpha</name>
    <dbReference type="NCBI Taxonomy" id="45954"/>
    <lineage>
        <taxon>Eukaryota</taxon>
        <taxon>Metazoa</taxon>
        <taxon>Spiralia</taxon>
        <taxon>Lophotrochozoa</taxon>
        <taxon>Mollusca</taxon>
        <taxon>Bivalvia</taxon>
        <taxon>Autobranchia</taxon>
        <taxon>Heteroconchia</taxon>
        <taxon>Euheterodonta</taxon>
        <taxon>Imparidentia</taxon>
        <taxon>Neoheterodontei</taxon>
        <taxon>Myida</taxon>
        <taxon>Dreissenoidea</taxon>
        <taxon>Dreissenidae</taxon>
        <taxon>Dreissena</taxon>
    </lineage>
</organism>
<comment type="function">
    <text evidence="3">Exhibits glutathione-dependent thiol transferase activity. Has high dehydroascorbate reductase activity and may contribute to the recycling of ascorbic acid. Participates in the biotransformation of inorganic arsenic and reduces monomethylarsonic acid (MMA).</text>
</comment>
<dbReference type="FunFam" id="1.20.1050.10:FF:000009">
    <property type="entry name" value="Glutathione S-transferase omega-1"/>
    <property type="match status" value="1"/>
</dbReference>
<keyword evidence="7" id="KW-1185">Reference proteome</keyword>
<dbReference type="InterPro" id="IPR036282">
    <property type="entry name" value="Glutathione-S-Trfase_C_sf"/>
</dbReference>
<dbReference type="AlphaFoldDB" id="A0A9D4E335"/>
<dbReference type="GO" id="GO:0004364">
    <property type="term" value="F:glutathione transferase activity"/>
    <property type="evidence" value="ECO:0007669"/>
    <property type="project" value="UniProtKB-UniRule"/>
</dbReference>
<sequence length="244" mass="28219">MPDILKHQRSGSDYPPLEDGRLRFYSMQFCPYAQRTKLVLLMKNIPHETVNIHLQDKPSWYLDRVNPLGLVPTIQKGDRIVFDSQIINDFLDATYPEVRLGPYDPYQAAQERMLLEMWGKVVPPFYKAFLAASDDKDAYTPLLEELDKFESRIKNRTSPYFGGAKPSTADVNIWPHAYRIPLIFRLFAPDVTLDPARFPVFSTWMKKMAEIPAVKQTEIPDHVFKAFMVSVKNKATDYDIGLEE</sequence>
<evidence type="ECO:0000313" key="6">
    <source>
        <dbReference type="EMBL" id="KAH3771928.1"/>
    </source>
</evidence>
<dbReference type="GO" id="GO:0005737">
    <property type="term" value="C:cytoplasm"/>
    <property type="evidence" value="ECO:0007669"/>
    <property type="project" value="InterPro"/>
</dbReference>
<dbReference type="Pfam" id="PF13410">
    <property type="entry name" value="GST_C_2"/>
    <property type="match status" value="1"/>
</dbReference>
<keyword evidence="3" id="KW-0808">Transferase</keyword>
<dbReference type="PROSITE" id="PS50404">
    <property type="entry name" value="GST_NTER"/>
    <property type="match status" value="1"/>
</dbReference>
<feature type="domain" description="GST N-terminal" evidence="4">
    <location>
        <begin position="20"/>
        <end position="99"/>
    </location>
</feature>
<reference evidence="6" key="1">
    <citation type="journal article" date="2019" name="bioRxiv">
        <title>The Genome of the Zebra Mussel, Dreissena polymorpha: A Resource for Invasive Species Research.</title>
        <authorList>
            <person name="McCartney M.A."/>
            <person name="Auch B."/>
            <person name="Kono T."/>
            <person name="Mallez S."/>
            <person name="Zhang Y."/>
            <person name="Obille A."/>
            <person name="Becker A."/>
            <person name="Abrahante J.E."/>
            <person name="Garbe J."/>
            <person name="Badalamenti J.P."/>
            <person name="Herman A."/>
            <person name="Mangelson H."/>
            <person name="Liachko I."/>
            <person name="Sullivan S."/>
            <person name="Sone E.D."/>
            <person name="Koren S."/>
            <person name="Silverstein K.A.T."/>
            <person name="Beckman K.B."/>
            <person name="Gohl D.M."/>
        </authorList>
    </citation>
    <scope>NUCLEOTIDE SEQUENCE</scope>
    <source>
        <strain evidence="6">Duluth1</strain>
        <tissue evidence="6">Whole animal</tissue>
    </source>
</reference>
<dbReference type="PROSITE" id="PS50405">
    <property type="entry name" value="GST_CTER"/>
    <property type="match status" value="1"/>
</dbReference>
<evidence type="ECO:0000259" key="4">
    <source>
        <dbReference type="PROSITE" id="PS50404"/>
    </source>
</evidence>
<dbReference type="SFLD" id="SFLDS00019">
    <property type="entry name" value="Glutathione_Transferase_(cytos"/>
    <property type="match status" value="1"/>
</dbReference>
<name>A0A9D4E335_DREPO</name>
<reference evidence="6" key="2">
    <citation type="submission" date="2020-11" db="EMBL/GenBank/DDBJ databases">
        <authorList>
            <person name="McCartney M.A."/>
            <person name="Auch B."/>
            <person name="Kono T."/>
            <person name="Mallez S."/>
            <person name="Becker A."/>
            <person name="Gohl D.M."/>
            <person name="Silverstein K.A.T."/>
            <person name="Koren S."/>
            <person name="Bechman K.B."/>
            <person name="Herman A."/>
            <person name="Abrahante J.E."/>
            <person name="Garbe J."/>
        </authorList>
    </citation>
    <scope>NUCLEOTIDE SEQUENCE</scope>
    <source>
        <strain evidence="6">Duluth1</strain>
        <tissue evidence="6">Whole animal</tissue>
    </source>
</reference>
<dbReference type="FunFam" id="3.40.30.10:FF:000123">
    <property type="entry name" value="Glutathione transferase o1"/>
    <property type="match status" value="1"/>
</dbReference>
<dbReference type="InterPro" id="IPR005442">
    <property type="entry name" value="GST_omega"/>
</dbReference>
<dbReference type="SUPFAM" id="SSF47616">
    <property type="entry name" value="GST C-terminal domain-like"/>
    <property type="match status" value="1"/>
</dbReference>
<gene>
    <name evidence="6" type="ORF">DPMN_173257</name>
</gene>
<feature type="domain" description="GST C-terminal" evidence="5">
    <location>
        <begin position="104"/>
        <end position="238"/>
    </location>
</feature>
<comment type="catalytic activity">
    <reaction evidence="3">
        <text>RX + glutathione = an S-substituted glutathione + a halide anion + H(+)</text>
        <dbReference type="Rhea" id="RHEA:16437"/>
        <dbReference type="ChEBI" id="CHEBI:15378"/>
        <dbReference type="ChEBI" id="CHEBI:16042"/>
        <dbReference type="ChEBI" id="CHEBI:17792"/>
        <dbReference type="ChEBI" id="CHEBI:57925"/>
        <dbReference type="ChEBI" id="CHEBI:90779"/>
        <dbReference type="EC" id="2.5.1.18"/>
    </reaction>
</comment>
<dbReference type="SFLD" id="SFLDG00358">
    <property type="entry name" value="Main_(cytGST)"/>
    <property type="match status" value="1"/>
</dbReference>
<dbReference type="EC" id="1.20.4.2" evidence="3"/>
<evidence type="ECO:0000256" key="1">
    <source>
        <dbReference type="ARBA" id="ARBA00011067"/>
    </source>
</evidence>
<dbReference type="OrthoDB" id="4951845at2759"/>
<protein>
    <recommendedName>
        <fullName evidence="3">Glutathione S-transferase omega</fullName>
        <shortName evidence="3">GSTO</shortName>
        <ecNumber evidence="3">1.20.4.2</ecNumber>
        <ecNumber evidence="3">1.8.5.1</ecNumber>
        <ecNumber evidence="3">2.5.1.18</ecNumber>
    </recommendedName>
    <alternativeName>
        <fullName evidence="3">Glutathione-dependent dehydroascorbate reductase</fullName>
    </alternativeName>
    <alternativeName>
        <fullName evidence="3">Monomethylarsonic acid reductase</fullName>
    </alternativeName>
</protein>
<dbReference type="InterPro" id="IPR050983">
    <property type="entry name" value="GST_Omega/HSP26"/>
</dbReference>
<dbReference type="PANTHER" id="PTHR43968">
    <property type="match status" value="1"/>
</dbReference>
<keyword evidence="2 3" id="KW-0560">Oxidoreductase</keyword>
<proteinExistence type="inferred from homology"/>
<comment type="catalytic activity">
    <reaction evidence="3">
        <text>methylarsonate + 2 glutathione + H(+) = methylarsonous acid + glutathione disulfide + H2O</text>
        <dbReference type="Rhea" id="RHEA:15969"/>
        <dbReference type="ChEBI" id="CHEBI:15377"/>
        <dbReference type="ChEBI" id="CHEBI:15378"/>
        <dbReference type="ChEBI" id="CHEBI:17826"/>
        <dbReference type="ChEBI" id="CHEBI:33409"/>
        <dbReference type="ChEBI" id="CHEBI:57925"/>
        <dbReference type="ChEBI" id="CHEBI:58297"/>
        <dbReference type="EC" id="1.20.4.2"/>
    </reaction>
</comment>
<dbReference type="Gene3D" id="1.20.1050.10">
    <property type="match status" value="1"/>
</dbReference>
<dbReference type="EC" id="1.8.5.1" evidence="3"/>
<dbReference type="GO" id="GO:0006749">
    <property type="term" value="P:glutathione metabolic process"/>
    <property type="evidence" value="ECO:0007669"/>
    <property type="project" value="UniProtKB-UniRule"/>
</dbReference>
<evidence type="ECO:0000259" key="5">
    <source>
        <dbReference type="PROSITE" id="PS50405"/>
    </source>
</evidence>
<dbReference type="GO" id="GO:0050610">
    <property type="term" value="F:methylarsonate reductase activity"/>
    <property type="evidence" value="ECO:0007669"/>
    <property type="project" value="UniProtKB-UniRule"/>
</dbReference>
<dbReference type="Pfam" id="PF13417">
    <property type="entry name" value="GST_N_3"/>
    <property type="match status" value="1"/>
</dbReference>
<comment type="similarity">
    <text evidence="1 3">Belongs to the GST superfamily. Omega family.</text>
</comment>
<evidence type="ECO:0000313" key="7">
    <source>
        <dbReference type="Proteomes" id="UP000828390"/>
    </source>
</evidence>
<dbReference type="PRINTS" id="PR01625">
    <property type="entry name" value="GSTRNSFRASEO"/>
</dbReference>
<evidence type="ECO:0000256" key="2">
    <source>
        <dbReference type="ARBA" id="ARBA00023002"/>
    </source>
</evidence>
<dbReference type="EC" id="2.5.1.18" evidence="3"/>
<comment type="catalytic activity">
    <reaction evidence="3">
        <text>L-dehydroascorbate + 2 glutathione = glutathione disulfide + L-ascorbate</text>
        <dbReference type="Rhea" id="RHEA:24424"/>
        <dbReference type="ChEBI" id="CHEBI:38290"/>
        <dbReference type="ChEBI" id="CHEBI:57925"/>
        <dbReference type="ChEBI" id="CHEBI:58297"/>
        <dbReference type="ChEBI" id="CHEBI:58539"/>
        <dbReference type="EC" id="1.8.5.1"/>
    </reaction>
</comment>